<dbReference type="FunFam" id="3.60.20.10:FF:000006">
    <property type="entry name" value="Glutamine--fructose-6-phosphate aminotransferase [isomerizing]"/>
    <property type="match status" value="1"/>
</dbReference>
<dbReference type="SUPFAM" id="SSF53697">
    <property type="entry name" value="SIS domain"/>
    <property type="match status" value="1"/>
</dbReference>
<dbReference type="GO" id="GO:0004360">
    <property type="term" value="F:glutamine-fructose-6-phosphate transaminase (isomerizing) activity"/>
    <property type="evidence" value="ECO:0007669"/>
    <property type="project" value="UniProtKB-UniRule"/>
</dbReference>
<dbReference type="EC" id="2.6.1.16" evidence="3 10"/>
<dbReference type="InterPro" id="IPR035466">
    <property type="entry name" value="GlmS/AgaS_SIS"/>
</dbReference>
<dbReference type="CDD" id="cd00714">
    <property type="entry name" value="GFAT"/>
    <property type="match status" value="1"/>
</dbReference>
<comment type="function">
    <text evidence="10">Catalyzes the first step in hexosamine metabolism, converting fructose-6P into glucosamine-6P using glutamine as a nitrogen source.</text>
</comment>
<proteinExistence type="inferred from homology"/>
<dbReference type="GO" id="GO:0006002">
    <property type="term" value="P:fructose 6-phosphate metabolic process"/>
    <property type="evidence" value="ECO:0007669"/>
    <property type="project" value="TreeGrafter"/>
</dbReference>
<dbReference type="InterPro" id="IPR046348">
    <property type="entry name" value="SIS_dom_sf"/>
</dbReference>
<dbReference type="HAMAP" id="MF_00164">
    <property type="entry name" value="GlmS"/>
    <property type="match status" value="1"/>
</dbReference>
<feature type="active site" description="For Fru-6P isomerization activity" evidence="10">
    <location>
        <position position="620"/>
    </location>
</feature>
<evidence type="ECO:0000256" key="4">
    <source>
        <dbReference type="ARBA" id="ARBA00016090"/>
    </source>
</evidence>
<dbReference type="AlphaFoldDB" id="A0AB72VCJ1"/>
<evidence type="ECO:0000256" key="10">
    <source>
        <dbReference type="HAMAP-Rule" id="MF_00164"/>
    </source>
</evidence>
<evidence type="ECO:0000256" key="2">
    <source>
        <dbReference type="ARBA" id="ARBA00004496"/>
    </source>
</evidence>
<keyword evidence="6 10" id="KW-0032">Aminotransferase</keyword>
<dbReference type="Gene3D" id="3.40.50.10490">
    <property type="entry name" value="Glucose-6-phosphate isomerase like protein, domain 1"/>
    <property type="match status" value="2"/>
</dbReference>
<sequence>MRMCGIVGYIGQAGDSRDYFALDVVLEGLRRLEYRGYDSAGVAVHANGEISYRKKAGKVAALDAEIARAPLADSILAIGHTRWATHGGPTDANAHPHVVDGGKLAVVHNGIIENFAELRAELSAKGYNFVSVTDTEVAATLLAEIYNTQANGDLTKAMQLTGQRLEGAFTLLAIHADHDDRIVAARRNSPLVIGLGEGENFLGSDVSGFIDYTRKAVEMGNDQIVTITANDYQITNFDGSEATGKPFDVEWDAAAAEKGGFDSFMDKEIHDQPAAVRDTLLGRLDEDGKLVLDELRIDEATLRSVNKIIVVACGTAAYAGQVARYAIEHWCRIPTEVELAHEFRYRDPIVNEKTLVVALSQSGETMDTLMAVRHAREQGAKVIAICNTVGSTLPREADASLYTYAGPEIAVASTKAFLAQITASYLLGLYLAQLRGNKFADEVSSILDSLREMPEKIQQVIDAEEQIKKLGQDMSDAKSVLFLGRHVGFPVALEGALKLKEIAYLHAEGFAAGELKHGPIALVEEGQPVFVIVPSPRGRDSLHSKVVSNIQEIRARGAVTIVIAEEGDEAVNDYANFIIRIPQAPTLMQPLLSTVPLQIFACAVATAKGYNVDQPRNLAKSVTVE</sequence>
<dbReference type="NCBIfam" id="NF001484">
    <property type="entry name" value="PRK00331.1"/>
    <property type="match status" value="1"/>
</dbReference>
<feature type="domain" description="Glutamine amidotransferase type-2" evidence="11">
    <location>
        <begin position="4"/>
        <end position="230"/>
    </location>
</feature>
<dbReference type="PROSITE" id="PS51278">
    <property type="entry name" value="GATASE_TYPE_2"/>
    <property type="match status" value="1"/>
</dbReference>
<evidence type="ECO:0000259" key="11">
    <source>
        <dbReference type="PROSITE" id="PS51278"/>
    </source>
</evidence>
<evidence type="ECO:0000256" key="1">
    <source>
        <dbReference type="ARBA" id="ARBA00001031"/>
    </source>
</evidence>
<evidence type="ECO:0000256" key="6">
    <source>
        <dbReference type="ARBA" id="ARBA00022576"/>
    </source>
</evidence>
<feature type="domain" description="SIS" evidence="12">
    <location>
        <begin position="297"/>
        <end position="437"/>
    </location>
</feature>
<dbReference type="Pfam" id="PF01380">
    <property type="entry name" value="SIS"/>
    <property type="match status" value="2"/>
</dbReference>
<dbReference type="Gene3D" id="3.60.20.10">
    <property type="entry name" value="Glutamine Phosphoribosylpyrophosphate, subunit 1, domain 1"/>
    <property type="match status" value="1"/>
</dbReference>
<dbReference type="CDD" id="cd05009">
    <property type="entry name" value="SIS_GlmS_GlmD_2"/>
    <property type="match status" value="1"/>
</dbReference>
<comment type="subunit">
    <text evidence="10">Homodimer.</text>
</comment>
<dbReference type="SUPFAM" id="SSF56235">
    <property type="entry name" value="N-terminal nucleophile aminohydrolases (Ntn hydrolases)"/>
    <property type="match status" value="1"/>
</dbReference>
<organism evidence="13">
    <name type="scientific">Corynebacterium glutamicum (strain R)</name>
    <dbReference type="NCBI Taxonomy" id="340322"/>
    <lineage>
        <taxon>Bacteria</taxon>
        <taxon>Bacillati</taxon>
        <taxon>Actinomycetota</taxon>
        <taxon>Actinomycetes</taxon>
        <taxon>Mycobacteriales</taxon>
        <taxon>Corynebacteriaceae</taxon>
        <taxon>Corynebacterium</taxon>
    </lineage>
</organism>
<dbReference type="InterPro" id="IPR029055">
    <property type="entry name" value="Ntn_hydrolases_N"/>
</dbReference>
<dbReference type="NCBIfam" id="TIGR01135">
    <property type="entry name" value="glmS"/>
    <property type="match status" value="1"/>
</dbReference>
<dbReference type="GO" id="GO:0097367">
    <property type="term" value="F:carbohydrate derivative binding"/>
    <property type="evidence" value="ECO:0007669"/>
    <property type="project" value="InterPro"/>
</dbReference>
<dbReference type="PANTHER" id="PTHR10937:SF0">
    <property type="entry name" value="GLUTAMINE--FRUCTOSE-6-PHOSPHATE TRANSAMINASE (ISOMERIZING)"/>
    <property type="match status" value="1"/>
</dbReference>
<evidence type="ECO:0000313" key="13">
    <source>
        <dbReference type="EMBL" id="BAF55145.1"/>
    </source>
</evidence>
<dbReference type="GO" id="GO:0005829">
    <property type="term" value="C:cytosol"/>
    <property type="evidence" value="ECO:0007669"/>
    <property type="project" value="TreeGrafter"/>
</dbReference>
<feature type="domain" description="SIS" evidence="12">
    <location>
        <begin position="470"/>
        <end position="615"/>
    </location>
</feature>
<evidence type="ECO:0000256" key="8">
    <source>
        <dbReference type="ARBA" id="ARBA00022737"/>
    </source>
</evidence>
<comment type="catalytic activity">
    <reaction evidence="1 10">
        <text>D-fructose 6-phosphate + L-glutamine = D-glucosamine 6-phosphate + L-glutamate</text>
        <dbReference type="Rhea" id="RHEA:13237"/>
        <dbReference type="ChEBI" id="CHEBI:29985"/>
        <dbReference type="ChEBI" id="CHEBI:58359"/>
        <dbReference type="ChEBI" id="CHEBI:58725"/>
        <dbReference type="ChEBI" id="CHEBI:61527"/>
        <dbReference type="EC" id="2.6.1.16"/>
    </reaction>
</comment>
<evidence type="ECO:0000256" key="7">
    <source>
        <dbReference type="ARBA" id="ARBA00022679"/>
    </source>
</evidence>
<comment type="subcellular location">
    <subcellularLocation>
        <location evidence="2 10">Cytoplasm</location>
    </subcellularLocation>
</comment>
<feature type="active site" description="Nucleophile; for GATase activity" evidence="10">
    <location>
        <position position="4"/>
    </location>
</feature>
<dbReference type="InterPro" id="IPR017932">
    <property type="entry name" value="GATase_2_dom"/>
</dbReference>
<keyword evidence="7 10" id="KW-0808">Transferase</keyword>
<dbReference type="InterPro" id="IPR035490">
    <property type="entry name" value="GlmS/FrlB_SIS"/>
</dbReference>
<evidence type="ECO:0000256" key="5">
    <source>
        <dbReference type="ARBA" id="ARBA00022490"/>
    </source>
</evidence>
<dbReference type="GO" id="GO:0006487">
    <property type="term" value="P:protein N-linked glycosylation"/>
    <property type="evidence" value="ECO:0007669"/>
    <property type="project" value="TreeGrafter"/>
</dbReference>
<gene>
    <name evidence="10" type="primary">glmS</name>
    <name evidence="13" type="ordered locus">cgR_2143</name>
</gene>
<dbReference type="GO" id="GO:0005975">
    <property type="term" value="P:carbohydrate metabolic process"/>
    <property type="evidence" value="ECO:0007669"/>
    <property type="project" value="UniProtKB-UniRule"/>
</dbReference>
<protein>
    <recommendedName>
        <fullName evidence="4 10">Glutamine--fructose-6-phosphate aminotransferase [isomerizing]</fullName>
        <ecNumber evidence="3 10">2.6.1.16</ecNumber>
    </recommendedName>
    <alternativeName>
        <fullName evidence="10">D-fructose-6-phosphate amidotransferase</fullName>
    </alternativeName>
    <alternativeName>
        <fullName evidence="10">GFAT</fullName>
    </alternativeName>
    <alternativeName>
        <fullName evidence="10">Glucosamine-6-phosphate synthase</fullName>
    </alternativeName>
    <alternativeName>
        <fullName evidence="10">Hexosephosphate aminotransferase</fullName>
    </alternativeName>
    <alternativeName>
        <fullName evidence="10">L-glutamine--D-fructose-6-phosphate amidotransferase</fullName>
    </alternativeName>
</protein>
<dbReference type="GO" id="GO:0006047">
    <property type="term" value="P:UDP-N-acetylglucosamine metabolic process"/>
    <property type="evidence" value="ECO:0007669"/>
    <property type="project" value="TreeGrafter"/>
</dbReference>
<feature type="initiator methionine" description="Removed" evidence="10">
    <location>
        <position position="3"/>
    </location>
</feature>
<dbReference type="PANTHER" id="PTHR10937">
    <property type="entry name" value="GLUCOSAMINE--FRUCTOSE-6-PHOSPHATE AMINOTRANSFERASE, ISOMERIZING"/>
    <property type="match status" value="1"/>
</dbReference>
<accession>A0AB72VCJ1</accession>
<keyword evidence="8" id="KW-0677">Repeat</keyword>
<dbReference type="Pfam" id="PF13522">
    <property type="entry name" value="GATase_6"/>
    <property type="match status" value="1"/>
</dbReference>
<dbReference type="InterPro" id="IPR047084">
    <property type="entry name" value="GFAT_N"/>
</dbReference>
<evidence type="ECO:0000256" key="3">
    <source>
        <dbReference type="ARBA" id="ARBA00012916"/>
    </source>
</evidence>
<name>A0AB72VCJ1_CORGB</name>
<dbReference type="KEGG" id="cgt:cgR_2143"/>
<dbReference type="InterPro" id="IPR001347">
    <property type="entry name" value="SIS_dom"/>
</dbReference>
<evidence type="ECO:0000259" key="12">
    <source>
        <dbReference type="PROSITE" id="PS51464"/>
    </source>
</evidence>
<dbReference type="Proteomes" id="UP000006698">
    <property type="component" value="Chromosome"/>
</dbReference>
<dbReference type="InterPro" id="IPR005855">
    <property type="entry name" value="GFAT"/>
</dbReference>
<reference evidence="13" key="1">
    <citation type="journal article" date="2007" name="Microbiology">
        <title>Comparative analysis of the Corynebacterium glutamicum group and complete genome sequence of strain R.</title>
        <authorList>
            <person name="Yukawa H."/>
            <person name="Omumasaba C.A."/>
            <person name="Nonaka H."/>
            <person name="Kos P."/>
            <person name="Okai N."/>
            <person name="Suzuki N."/>
            <person name="Suda M."/>
            <person name="Tsuge Y."/>
            <person name="Watanabe J."/>
            <person name="Ikeda Y."/>
            <person name="Vertes A.A."/>
            <person name="Inui M."/>
        </authorList>
    </citation>
    <scope>NUCLEOTIDE SEQUENCE</scope>
    <source>
        <strain evidence="13">R</strain>
    </source>
</reference>
<dbReference type="PROSITE" id="PS51464">
    <property type="entry name" value="SIS"/>
    <property type="match status" value="2"/>
</dbReference>
<keyword evidence="9" id="KW-0315">Glutamine amidotransferase</keyword>
<dbReference type="FunFam" id="3.40.50.10490:FF:000001">
    <property type="entry name" value="Glutamine--fructose-6-phosphate aminotransferase [isomerizing]"/>
    <property type="match status" value="1"/>
</dbReference>
<evidence type="ECO:0000256" key="9">
    <source>
        <dbReference type="ARBA" id="ARBA00022962"/>
    </source>
</evidence>
<dbReference type="CDD" id="cd05008">
    <property type="entry name" value="SIS_GlmS_GlmD_1"/>
    <property type="match status" value="1"/>
</dbReference>
<dbReference type="EMBL" id="AP009044">
    <property type="protein sequence ID" value="BAF55145.1"/>
    <property type="molecule type" value="Genomic_DNA"/>
</dbReference>
<keyword evidence="5 10" id="KW-0963">Cytoplasm</keyword>